<keyword evidence="3" id="KW-0057">Aromatic amino acid biosynthesis</keyword>
<evidence type="ECO:0000313" key="6">
    <source>
        <dbReference type="Proteomes" id="UP001242480"/>
    </source>
</evidence>
<comment type="caution">
    <text evidence="5">The sequence shown here is derived from an EMBL/GenBank/DDBJ whole genome shotgun (WGS) entry which is preliminary data.</text>
</comment>
<gene>
    <name evidence="5" type="ORF">QO011_007175</name>
</gene>
<feature type="domain" description="Shikimate dehydrogenase substrate binding N-terminal" evidence="4">
    <location>
        <begin position="7"/>
        <end position="90"/>
    </location>
</feature>
<keyword evidence="6" id="KW-1185">Reference proteome</keyword>
<dbReference type="Gene3D" id="3.40.50.720">
    <property type="entry name" value="NAD(P)-binding Rossmann-like Domain"/>
    <property type="match status" value="1"/>
</dbReference>
<name>A0ABU0JKZ7_9HYPH</name>
<dbReference type="EMBL" id="JAUSVX010000020">
    <property type="protein sequence ID" value="MDQ0474136.1"/>
    <property type="molecule type" value="Genomic_DNA"/>
</dbReference>
<protein>
    <submittedName>
        <fullName evidence="5">Shikimate dehydrogenase</fullName>
        <ecNumber evidence="5">1.1.1.25</ecNumber>
    </submittedName>
</protein>
<dbReference type="GO" id="GO:0004764">
    <property type="term" value="F:shikimate 3-dehydrogenase (NADP+) activity"/>
    <property type="evidence" value="ECO:0007669"/>
    <property type="project" value="UniProtKB-EC"/>
</dbReference>
<dbReference type="InterPro" id="IPR046346">
    <property type="entry name" value="Aminoacid_DH-like_N_sf"/>
</dbReference>
<dbReference type="RefSeq" id="WP_307283240.1">
    <property type="nucleotide sequence ID" value="NZ_JAUSVX010000020.1"/>
</dbReference>
<dbReference type="InterPro" id="IPR022893">
    <property type="entry name" value="Shikimate_DH_fam"/>
</dbReference>
<comment type="pathway">
    <text evidence="1">Metabolic intermediate biosynthesis; chorismate biosynthesis; chorismate from D-erythrose 4-phosphate and phosphoenolpyruvate: step 4/7.</text>
</comment>
<evidence type="ECO:0000313" key="5">
    <source>
        <dbReference type="EMBL" id="MDQ0474136.1"/>
    </source>
</evidence>
<evidence type="ECO:0000256" key="1">
    <source>
        <dbReference type="ARBA" id="ARBA00004871"/>
    </source>
</evidence>
<dbReference type="InterPro" id="IPR036291">
    <property type="entry name" value="NAD(P)-bd_dom_sf"/>
</dbReference>
<organism evidence="5 6">
    <name type="scientific">Labrys wisconsinensis</name>
    <dbReference type="NCBI Taxonomy" id="425677"/>
    <lineage>
        <taxon>Bacteria</taxon>
        <taxon>Pseudomonadati</taxon>
        <taxon>Pseudomonadota</taxon>
        <taxon>Alphaproteobacteria</taxon>
        <taxon>Hyphomicrobiales</taxon>
        <taxon>Xanthobacteraceae</taxon>
        <taxon>Labrys</taxon>
    </lineage>
</organism>
<dbReference type="InterPro" id="IPR013708">
    <property type="entry name" value="Shikimate_DH-bd_N"/>
</dbReference>
<keyword evidence="3" id="KW-0028">Amino-acid biosynthesis</keyword>
<dbReference type="SUPFAM" id="SSF53223">
    <property type="entry name" value="Aminoacid dehydrogenase-like, N-terminal domain"/>
    <property type="match status" value="1"/>
</dbReference>
<keyword evidence="2 5" id="KW-0560">Oxidoreductase</keyword>
<dbReference type="EC" id="1.1.1.25" evidence="5"/>
<dbReference type="PANTHER" id="PTHR21089">
    <property type="entry name" value="SHIKIMATE DEHYDROGENASE"/>
    <property type="match status" value="1"/>
</dbReference>
<evidence type="ECO:0000256" key="2">
    <source>
        <dbReference type="ARBA" id="ARBA00023002"/>
    </source>
</evidence>
<accession>A0ABU0JKZ7</accession>
<dbReference type="Gene3D" id="3.40.50.10860">
    <property type="entry name" value="Leucine Dehydrogenase, chain A, domain 1"/>
    <property type="match status" value="1"/>
</dbReference>
<dbReference type="PANTHER" id="PTHR21089:SF1">
    <property type="entry name" value="BIFUNCTIONAL 3-DEHYDROQUINATE DEHYDRATASE_SHIKIMATE DEHYDROGENASE, CHLOROPLASTIC"/>
    <property type="match status" value="1"/>
</dbReference>
<reference evidence="5 6" key="1">
    <citation type="submission" date="2023-07" db="EMBL/GenBank/DDBJ databases">
        <title>Genomic Encyclopedia of Type Strains, Phase IV (KMG-IV): sequencing the most valuable type-strain genomes for metagenomic binning, comparative biology and taxonomic classification.</title>
        <authorList>
            <person name="Goeker M."/>
        </authorList>
    </citation>
    <scope>NUCLEOTIDE SEQUENCE [LARGE SCALE GENOMIC DNA]</scope>
    <source>
        <strain evidence="5 6">DSM 19619</strain>
    </source>
</reference>
<evidence type="ECO:0000259" key="4">
    <source>
        <dbReference type="Pfam" id="PF08501"/>
    </source>
</evidence>
<dbReference type="SUPFAM" id="SSF51735">
    <property type="entry name" value="NAD(P)-binding Rossmann-fold domains"/>
    <property type="match status" value="1"/>
</dbReference>
<proteinExistence type="predicted"/>
<dbReference type="Proteomes" id="UP001242480">
    <property type="component" value="Unassembled WGS sequence"/>
</dbReference>
<sequence>MSALYAIIGDPIAQARSPALFNALYAARAVDAAMVALEVPASGLASLLDGLREVRNFGGAVITVPHKIAAAGLAAGVSDRVRIAGAANVLRPVPGGWEADLLDGIGFVAGLSQCGVAAEGLAAAVVGAGGAGLAIAAALLAAGAARVAIADRDADRARAAVARLGASHPGRVERRDPGPQDDLAVNATPCGMAPGDPLPFEVAGLRAGAVVADAIMKPAVTPLLEAAARRGLATCEGRLMLDGQAEAIWDFLRMGAAASAPEGLP</sequence>
<evidence type="ECO:0000256" key="3">
    <source>
        <dbReference type="ARBA" id="ARBA00023141"/>
    </source>
</evidence>
<dbReference type="Pfam" id="PF08501">
    <property type="entry name" value="Shikimate_dh_N"/>
    <property type="match status" value="1"/>
</dbReference>